<dbReference type="SUPFAM" id="SSF52317">
    <property type="entry name" value="Class I glutamine amidotransferase-like"/>
    <property type="match status" value="1"/>
</dbReference>
<dbReference type="Proteomes" id="UP000298050">
    <property type="component" value="Unassembled WGS sequence"/>
</dbReference>
<evidence type="ECO:0008006" key="3">
    <source>
        <dbReference type="Google" id="ProtNLM"/>
    </source>
</evidence>
<dbReference type="InterPro" id="IPR029062">
    <property type="entry name" value="Class_I_gatase-like"/>
</dbReference>
<gene>
    <name evidence="1" type="ORF">E4634_11985</name>
</gene>
<reference evidence="1 2" key="1">
    <citation type="submission" date="2019-04" db="EMBL/GenBank/DDBJ databases">
        <title>Taxonomy of novel Haliea sp. from mangrove soil of West Coast of India.</title>
        <authorList>
            <person name="Verma A."/>
            <person name="Kumar P."/>
            <person name="Krishnamurthi S."/>
        </authorList>
    </citation>
    <scope>NUCLEOTIDE SEQUENCE [LARGE SCALE GENOMIC DNA]</scope>
    <source>
        <strain evidence="1 2">SAOS-164</strain>
    </source>
</reference>
<name>A0A4Z0M0F0_9GAMM</name>
<dbReference type="EMBL" id="SRLE01000008">
    <property type="protein sequence ID" value="TGD72999.1"/>
    <property type="molecule type" value="Genomic_DNA"/>
</dbReference>
<sequence>MTASPPRRKPTLESLAWRTTPGILGHHPATPETIHALLGYYLGDRGSPSPYPGRDMLLDGSLFDWGVAPPLEKVIHGPDELELLLGLPEVYRQSVHVVEPWQNVGINLQGEAVRASKNIAYILQQVADADSILYPLWQSGVFNARRMAHTMSAGIATVVQGGNPSAYDPDSFAGSQASLDNMLELVDELLLRRSTDSGPGIFICLGHQLAATSHIRLLRRAVGEILATAQLPLDNNGRILTNLKRVASLIRDMGENLVVIKGGRGIARGWGDRCFAVAPNEQAEIGERELVPYGAHGRNDHIPAELHDTHALVADDLEGVIDTMMRSERSLNISMFHGDEVNEEAALFASWAYKLLHDTLVPVRYQVAVTPLAWLLSLPYAIEILSQTCVGGDDWTEVSTTCIYYKDWETRAIRRSFTCQFHPELMADIRDIGKRDGPRYAELKDNDGARLLVRLLYHGMQE</sequence>
<keyword evidence="2" id="KW-1185">Reference proteome</keyword>
<organism evidence="1 2">
    <name type="scientific">Mangrovimicrobium sediminis</name>
    <dbReference type="NCBI Taxonomy" id="2562682"/>
    <lineage>
        <taxon>Bacteria</taxon>
        <taxon>Pseudomonadati</taxon>
        <taxon>Pseudomonadota</taxon>
        <taxon>Gammaproteobacteria</taxon>
        <taxon>Cellvibrionales</taxon>
        <taxon>Halieaceae</taxon>
        <taxon>Mangrovimicrobium</taxon>
    </lineage>
</organism>
<evidence type="ECO:0000313" key="1">
    <source>
        <dbReference type="EMBL" id="TGD72999.1"/>
    </source>
</evidence>
<dbReference type="RefSeq" id="WP_135444195.1">
    <property type="nucleotide sequence ID" value="NZ_SRLE01000008.1"/>
</dbReference>
<protein>
    <recommendedName>
        <fullName evidence="3">Glutamine amidotransferase domain-containing protein</fullName>
    </recommendedName>
</protein>
<dbReference type="OrthoDB" id="5716706at2"/>
<proteinExistence type="predicted"/>
<evidence type="ECO:0000313" key="2">
    <source>
        <dbReference type="Proteomes" id="UP000298050"/>
    </source>
</evidence>
<comment type="caution">
    <text evidence="1">The sequence shown here is derived from an EMBL/GenBank/DDBJ whole genome shotgun (WGS) entry which is preliminary data.</text>
</comment>
<dbReference type="AlphaFoldDB" id="A0A4Z0M0F0"/>
<accession>A0A4Z0M0F0</accession>